<evidence type="ECO:0000313" key="5">
    <source>
        <dbReference type="EMBL" id="KSU17628.1"/>
    </source>
</evidence>
<dbReference type="Gene3D" id="3.90.550.10">
    <property type="entry name" value="Spore Coat Polysaccharide Biosynthesis Protein SpsA, Chain A"/>
    <property type="match status" value="1"/>
</dbReference>
<keyword evidence="4" id="KW-0812">Transmembrane</keyword>
<dbReference type="Proteomes" id="UP000053612">
    <property type="component" value="Unassembled WGS sequence"/>
</dbReference>
<sequence length="438" mass="50111">MNFIQTIMILAIISIWIATGLGLMILFSATHFWLTTIKKERQKVFRLATYPKITIVVPAHNEEVVIAQTIESIMNLNYPKTQLELLLYADNCQDDTYNQIISVVSLEKYQHISAQVIQRTGTGGKAGVLNDALSIATGEWICVYDADAMPEKNALHFLVEKALENPEKYGAVFGRNKTRNYKQNFLTRCINLEIVNTQRIHHVGLWHLFKIGRIPGTNFIIKTDFVKHIGGWDNGALTEDTAISFKIMQSGKLIALAHNSEAFQQEPETVSAYYHQRKRWAKGNYQVILDNFKHLFDRSVWRIKWEVFYYISTFFWFNAAIVISDIIFVANIVTWGISMFNPSTHILFTIGSNNIELANLLMINWFLMVGIYLLQINIALASQFGQLTVKNLSVALISYVTYAQLFIVVSVVSVVSVLLDHILHRDGTKWYKTKRFGD</sequence>
<keyword evidence="3" id="KW-0808">Transferase</keyword>
<reference evidence="6" key="1">
    <citation type="submission" date="2015-10" db="EMBL/GenBank/DDBJ databases">
        <title>Draft Genome Sequences of 11 Lactococcus lactis subspecies cremoris strains.</title>
        <authorList>
            <person name="Wels M."/>
            <person name="Backus L."/>
            <person name="Boekhorst J."/>
            <person name="Dijkstra A."/>
            <person name="Beerthuizen M."/>
            <person name="Kelly W."/>
            <person name="Siezen R."/>
            <person name="Bachmann H."/>
            <person name="Van Hijum S."/>
        </authorList>
    </citation>
    <scope>NUCLEOTIDE SEQUENCE [LARGE SCALE GENOMIC DNA]</scope>
    <source>
        <strain evidence="6">LMG9449</strain>
    </source>
</reference>
<dbReference type="PANTHER" id="PTHR43630">
    <property type="entry name" value="POLY-BETA-1,6-N-ACETYL-D-GLUCOSAMINE SYNTHASE"/>
    <property type="match status" value="1"/>
</dbReference>
<dbReference type="SUPFAM" id="SSF53448">
    <property type="entry name" value="Nucleotide-diphospho-sugar transferases"/>
    <property type="match status" value="1"/>
</dbReference>
<dbReference type="AlphaFoldDB" id="A0A0V8D1H3"/>
<evidence type="ECO:0000256" key="2">
    <source>
        <dbReference type="ARBA" id="ARBA00022676"/>
    </source>
</evidence>
<feature type="transmembrane region" description="Helical" evidence="4">
    <location>
        <begin position="6"/>
        <end position="34"/>
    </location>
</feature>
<evidence type="ECO:0000256" key="1">
    <source>
        <dbReference type="ARBA" id="ARBA00006739"/>
    </source>
</evidence>
<evidence type="ECO:0000256" key="3">
    <source>
        <dbReference type="ARBA" id="ARBA00022679"/>
    </source>
</evidence>
<dbReference type="RefSeq" id="WP_058211193.1">
    <property type="nucleotide sequence ID" value="NZ_CP159484.1"/>
</dbReference>
<dbReference type="PANTHER" id="PTHR43630:SF1">
    <property type="entry name" value="POLY-BETA-1,6-N-ACETYL-D-GLUCOSAMINE SYNTHASE"/>
    <property type="match status" value="1"/>
</dbReference>
<feature type="transmembrane region" description="Helical" evidence="4">
    <location>
        <begin position="307"/>
        <end position="337"/>
    </location>
</feature>
<feature type="transmembrane region" description="Helical" evidence="4">
    <location>
        <begin position="392"/>
        <end position="419"/>
    </location>
</feature>
<organism evidence="5 6">
    <name type="scientific">Lactococcus lactis subsp. lactis</name>
    <name type="common">Streptococcus lactis</name>
    <dbReference type="NCBI Taxonomy" id="1360"/>
    <lineage>
        <taxon>Bacteria</taxon>
        <taxon>Bacillati</taxon>
        <taxon>Bacillota</taxon>
        <taxon>Bacilli</taxon>
        <taxon>Lactobacillales</taxon>
        <taxon>Streptococcaceae</taxon>
        <taxon>Lactococcus</taxon>
    </lineage>
</organism>
<evidence type="ECO:0000256" key="4">
    <source>
        <dbReference type="SAM" id="Phobius"/>
    </source>
</evidence>
<proteinExistence type="inferred from homology"/>
<dbReference type="EMBL" id="LKLS01000127">
    <property type="protein sequence ID" value="KSU17628.1"/>
    <property type="molecule type" value="Genomic_DNA"/>
</dbReference>
<dbReference type="InterPro" id="IPR029044">
    <property type="entry name" value="Nucleotide-diphossugar_trans"/>
</dbReference>
<dbReference type="CDD" id="cd06423">
    <property type="entry name" value="CESA_like"/>
    <property type="match status" value="1"/>
</dbReference>
<dbReference type="Pfam" id="PF13641">
    <property type="entry name" value="Glyco_tranf_2_3"/>
    <property type="match status" value="1"/>
</dbReference>
<evidence type="ECO:0000313" key="6">
    <source>
        <dbReference type="Proteomes" id="UP000053612"/>
    </source>
</evidence>
<name>A0A0V8D1H3_LACLL</name>
<comment type="caution">
    <text evidence="5">The sequence shown here is derived from an EMBL/GenBank/DDBJ whole genome shotgun (WGS) entry which is preliminary data.</text>
</comment>
<accession>A0A0V8D1H3</accession>
<gene>
    <name evidence="5" type="ORF">LMG9449_1634</name>
</gene>
<keyword evidence="4" id="KW-1133">Transmembrane helix</keyword>
<feature type="transmembrane region" description="Helical" evidence="4">
    <location>
        <begin position="357"/>
        <end position="380"/>
    </location>
</feature>
<keyword evidence="4" id="KW-0472">Membrane</keyword>
<dbReference type="GO" id="GO:0016757">
    <property type="term" value="F:glycosyltransferase activity"/>
    <property type="evidence" value="ECO:0007669"/>
    <property type="project" value="UniProtKB-KW"/>
</dbReference>
<protein>
    <recommendedName>
        <fullName evidence="7">Glycosyltransferase family 2 protein</fullName>
    </recommendedName>
</protein>
<dbReference type="PATRIC" id="fig|1360.109.peg.2163"/>
<comment type="similarity">
    <text evidence="1">Belongs to the glycosyltransferase 2 family.</text>
</comment>
<evidence type="ECO:0008006" key="7">
    <source>
        <dbReference type="Google" id="ProtNLM"/>
    </source>
</evidence>
<keyword evidence="2" id="KW-0328">Glycosyltransferase</keyword>